<comment type="caution">
    <text evidence="1">The sequence shown here is derived from an EMBL/GenBank/DDBJ whole genome shotgun (WGS) entry which is preliminary data.</text>
</comment>
<reference evidence="1" key="1">
    <citation type="submission" date="2014-03" db="EMBL/GenBank/DDBJ databases">
        <title>Draft Genome Sequence of Mycobacterium cosmeticum DSM 44829.</title>
        <authorList>
            <person name="Croce O."/>
            <person name="Robert C."/>
            <person name="Raoult D."/>
            <person name="Drancourt M."/>
        </authorList>
    </citation>
    <scope>NUCLEOTIDE SEQUENCE [LARGE SCALE GENOMIC DNA]</scope>
    <source>
        <strain evidence="1">DSM 44829</strain>
    </source>
</reference>
<dbReference type="AlphaFoldDB" id="W9BLA6"/>
<evidence type="ECO:0000313" key="1">
    <source>
        <dbReference type="EMBL" id="CDO09315.1"/>
    </source>
</evidence>
<evidence type="ECO:0000313" key="2">
    <source>
        <dbReference type="Proteomes" id="UP000028870"/>
    </source>
</evidence>
<gene>
    <name evidence="1" type="ORF">BN977_04136</name>
</gene>
<sequence>MPVLVLIGRLGAVGIGPYSRDELLLKRHISVSVKALLARGGWRRRGVGRE</sequence>
<accession>W9BLA6</accession>
<dbReference type="STRING" id="258533.BN977_04136"/>
<reference evidence="1" key="2">
    <citation type="submission" date="2014-03" db="EMBL/GenBank/DDBJ databases">
        <authorList>
            <person name="Urmite Genomes"/>
        </authorList>
    </citation>
    <scope>NUCLEOTIDE SEQUENCE</scope>
    <source>
        <strain evidence="1">DSM 44829</strain>
    </source>
</reference>
<name>W9BLA6_MYCCO</name>
<keyword evidence="2" id="KW-1185">Reference proteome</keyword>
<organism evidence="1 2">
    <name type="scientific">Mycolicibacterium cosmeticum</name>
    <dbReference type="NCBI Taxonomy" id="258533"/>
    <lineage>
        <taxon>Bacteria</taxon>
        <taxon>Bacillati</taxon>
        <taxon>Actinomycetota</taxon>
        <taxon>Actinomycetes</taxon>
        <taxon>Mycobacteriales</taxon>
        <taxon>Mycobacteriaceae</taxon>
        <taxon>Mycolicibacterium</taxon>
    </lineage>
</organism>
<protein>
    <submittedName>
        <fullName evidence="1">Uncharacterized protein</fullName>
    </submittedName>
</protein>
<dbReference type="Proteomes" id="UP000028870">
    <property type="component" value="Unassembled WGS sequence"/>
</dbReference>
<dbReference type="EMBL" id="CCBB010000003">
    <property type="protein sequence ID" value="CDO09315.1"/>
    <property type="molecule type" value="Genomic_DNA"/>
</dbReference>
<proteinExistence type="predicted"/>